<evidence type="ECO:0000313" key="2">
    <source>
        <dbReference type="EMBL" id="KAF8369615.1"/>
    </source>
</evidence>
<dbReference type="Proteomes" id="UP000655225">
    <property type="component" value="Unassembled WGS sequence"/>
</dbReference>
<proteinExistence type="predicted"/>
<dbReference type="EMBL" id="JABCRI010000637">
    <property type="protein sequence ID" value="KAF8369615.1"/>
    <property type="molecule type" value="Genomic_DNA"/>
</dbReference>
<comment type="caution">
    <text evidence="2">The sequence shown here is derived from an EMBL/GenBank/DDBJ whole genome shotgun (WGS) entry which is preliminary data.</text>
</comment>
<reference evidence="2 3" key="1">
    <citation type="submission" date="2020-04" db="EMBL/GenBank/DDBJ databases">
        <title>Plant Genome Project.</title>
        <authorList>
            <person name="Zhang R.-G."/>
        </authorList>
    </citation>
    <scope>NUCLEOTIDE SEQUENCE [LARGE SCALE GENOMIC DNA]</scope>
    <source>
        <strain evidence="2">YNK0</strain>
        <tissue evidence="2">Leaf</tissue>
    </source>
</reference>
<evidence type="ECO:0000256" key="1">
    <source>
        <dbReference type="SAM" id="MobiDB-lite"/>
    </source>
</evidence>
<accession>A0A835CZL4</accession>
<feature type="region of interest" description="Disordered" evidence="1">
    <location>
        <begin position="29"/>
        <end position="49"/>
    </location>
</feature>
<gene>
    <name evidence="2" type="ORF">HHK36_032362</name>
</gene>
<organism evidence="2 3">
    <name type="scientific">Tetracentron sinense</name>
    <name type="common">Spur-leaf</name>
    <dbReference type="NCBI Taxonomy" id="13715"/>
    <lineage>
        <taxon>Eukaryota</taxon>
        <taxon>Viridiplantae</taxon>
        <taxon>Streptophyta</taxon>
        <taxon>Embryophyta</taxon>
        <taxon>Tracheophyta</taxon>
        <taxon>Spermatophyta</taxon>
        <taxon>Magnoliopsida</taxon>
        <taxon>Trochodendrales</taxon>
        <taxon>Trochodendraceae</taxon>
        <taxon>Tetracentron</taxon>
    </lineage>
</organism>
<name>A0A835CZL4_TETSI</name>
<keyword evidence="3" id="KW-1185">Reference proteome</keyword>
<dbReference type="AlphaFoldDB" id="A0A835CZL4"/>
<sequence>MFPKSQMAMTCLQLHAEPILLASGVLKSENKSSNAKRTRGLPPDVLEADNQNPLGSVMLNLKDLSAGKPCSGNHDFNNQQLYLKKEQY</sequence>
<protein>
    <submittedName>
        <fullName evidence="2">Uncharacterized protein</fullName>
    </submittedName>
</protein>
<evidence type="ECO:0000313" key="3">
    <source>
        <dbReference type="Proteomes" id="UP000655225"/>
    </source>
</evidence>